<dbReference type="HOGENOM" id="CLU_333226_0_0_1"/>
<dbReference type="Gene3D" id="1.20.58.1520">
    <property type="match status" value="1"/>
</dbReference>
<accession>Q75EE4</accession>
<keyword evidence="3" id="KW-1185">Reference proteome</keyword>
<dbReference type="STRING" id="284811.Q75EE4"/>
<feature type="region of interest" description="Disordered" evidence="1">
    <location>
        <begin position="1"/>
        <end position="27"/>
    </location>
</feature>
<dbReference type="PANTHER" id="PTHR19321:SF41">
    <property type="entry name" value="FASCETTO-RELATED"/>
    <property type="match status" value="1"/>
</dbReference>
<gene>
    <name evidence="2" type="ORF">AGOS_AAR137W</name>
</gene>
<dbReference type="PANTHER" id="PTHR19321">
    <property type="entry name" value="PROTEIN REGULATOR OF CYTOKINESIS 1 PRC1-RELATED"/>
    <property type="match status" value="1"/>
</dbReference>
<dbReference type="InParanoid" id="Q75EE4"/>
<dbReference type="GO" id="GO:0005819">
    <property type="term" value="C:spindle"/>
    <property type="evidence" value="ECO:0000318"/>
    <property type="project" value="GO_Central"/>
</dbReference>
<dbReference type="GO" id="GO:0008017">
    <property type="term" value="F:microtubule binding"/>
    <property type="evidence" value="ECO:0000318"/>
    <property type="project" value="GO_Central"/>
</dbReference>
<dbReference type="Proteomes" id="UP000000591">
    <property type="component" value="Chromosome I"/>
</dbReference>
<dbReference type="EMBL" id="AE016814">
    <property type="protein sequence ID" value="AAS50503.1"/>
    <property type="molecule type" value="Genomic_DNA"/>
</dbReference>
<dbReference type="GO" id="GO:0000073">
    <property type="term" value="P:initial mitotic spindle pole body separation"/>
    <property type="evidence" value="ECO:0007669"/>
    <property type="project" value="EnsemblFungi"/>
</dbReference>
<dbReference type="GO" id="GO:0000226">
    <property type="term" value="P:microtubule cytoskeleton organization"/>
    <property type="evidence" value="ECO:0000318"/>
    <property type="project" value="GO_Central"/>
</dbReference>
<dbReference type="GO" id="GO:0000920">
    <property type="term" value="P:septum digestion after cytokinesis"/>
    <property type="evidence" value="ECO:0007669"/>
    <property type="project" value="EnsemblFungi"/>
</dbReference>
<dbReference type="InterPro" id="IPR007145">
    <property type="entry name" value="MAP65_Ase1_PRC1"/>
</dbReference>
<evidence type="ECO:0000313" key="3">
    <source>
        <dbReference type="Proteomes" id="UP000000591"/>
    </source>
</evidence>
<protein>
    <submittedName>
        <fullName evidence="2">AAR137Wp</fullName>
    </submittedName>
</protein>
<proteinExistence type="predicted"/>
<dbReference type="KEGG" id="ago:AGOS_AAR137W"/>
<dbReference type="GO" id="GO:0001578">
    <property type="term" value="P:microtubule bundle formation"/>
    <property type="evidence" value="ECO:0007669"/>
    <property type="project" value="EnsemblFungi"/>
</dbReference>
<reference evidence="3" key="2">
    <citation type="journal article" date="2013" name="G3 (Bethesda)">
        <title>Genomes of Ashbya fungi isolated from insects reveal four mating-type loci, numerous translocations, lack of transposons, and distinct gene duplications.</title>
        <authorList>
            <person name="Dietrich F.S."/>
            <person name="Voegeli S."/>
            <person name="Kuo S."/>
            <person name="Philippsen P."/>
        </authorList>
    </citation>
    <scope>GENOME REANNOTATION</scope>
    <source>
        <strain evidence="3">ATCC 10895 / CBS 109.51 / FGSC 9923 / NRRL Y-1056</strain>
    </source>
</reference>
<dbReference type="OrthoDB" id="642895at2759"/>
<dbReference type="FunCoup" id="Q75EE4">
    <property type="interactions" value="203"/>
</dbReference>
<dbReference type="GeneID" id="4618540"/>
<dbReference type="GO" id="GO:0005737">
    <property type="term" value="C:cytoplasm"/>
    <property type="evidence" value="ECO:0000318"/>
    <property type="project" value="GO_Central"/>
</dbReference>
<dbReference type="RefSeq" id="NP_982679.1">
    <property type="nucleotide sequence ID" value="NM_208032.1"/>
</dbReference>
<dbReference type="AlphaFoldDB" id="Q75EE4"/>
<dbReference type="GO" id="GO:0005880">
    <property type="term" value="C:nuclear microtubule"/>
    <property type="evidence" value="ECO:0007669"/>
    <property type="project" value="EnsemblFungi"/>
</dbReference>
<evidence type="ECO:0000313" key="2">
    <source>
        <dbReference type="EMBL" id="AAS50503.1"/>
    </source>
</evidence>
<organism evidence="2 3">
    <name type="scientific">Eremothecium gossypii (strain ATCC 10895 / CBS 109.51 / FGSC 9923 / NRRL Y-1056)</name>
    <name type="common">Yeast</name>
    <name type="synonym">Ashbya gossypii</name>
    <dbReference type="NCBI Taxonomy" id="284811"/>
    <lineage>
        <taxon>Eukaryota</taxon>
        <taxon>Fungi</taxon>
        <taxon>Dikarya</taxon>
        <taxon>Ascomycota</taxon>
        <taxon>Saccharomycotina</taxon>
        <taxon>Saccharomycetes</taxon>
        <taxon>Saccharomycetales</taxon>
        <taxon>Saccharomycetaceae</taxon>
        <taxon>Eremothecium</taxon>
    </lineage>
</organism>
<dbReference type="eggNOG" id="KOG4302">
    <property type="taxonomic scope" value="Eukaryota"/>
</dbReference>
<reference evidence="2 3" key="1">
    <citation type="journal article" date="2004" name="Science">
        <title>The Ashbya gossypii genome as a tool for mapping the ancient Saccharomyces cerevisiae genome.</title>
        <authorList>
            <person name="Dietrich F.S."/>
            <person name="Voegeli S."/>
            <person name="Brachat S."/>
            <person name="Lerch A."/>
            <person name="Gates K."/>
            <person name="Steiner S."/>
            <person name="Mohr C."/>
            <person name="Pohlmann R."/>
            <person name="Luedi P."/>
            <person name="Choi S."/>
            <person name="Wing R.A."/>
            <person name="Flavier A."/>
            <person name="Gaffney T.D."/>
            <person name="Philippsen P."/>
        </authorList>
    </citation>
    <scope>NUCLEOTIDE SEQUENCE [LARGE SCALE GENOMIC DNA]</scope>
    <source>
        <strain evidence="3">ATCC 10895 / CBS 109.51 / FGSC 9923 / NRRL Y-1056</strain>
    </source>
</reference>
<sequence>MQQLININERPDPRMERGLSSPSPDPLRSFQTVHNNSCTRDTARTPSTEVISDSLEKVSSDLLKLTPVNIGCFSSPAKEAAEAAGSAMHPALYRENFNLISRQLENLLNNLNVVYREIGYSNTEISAREKMIFNKLSSSISSFFYQADEEKAKLSQENEVCQEVLRRLLEVINDPKGVRTIPDLYTRNSIMGMESQSPNKKPISLLNRKRVLTTAKLFVMKKYTPQLLCFLESSMKLRRLIDSMADYTPEDDKALIKKVPPIDTCKFFKSYFMEHMDDVDLNYQFLLDNREVLLQSINFTDVTEAMVGNIMDVAKLYQKELSNRLGKAKRTCHGLLKLLQTLGMNIMDLGDEIKDKIRIYTQKSEETICDLSHSTLSMLEDVVAEYEAIKTKRAFEKETLVKRCESLWEKLKISPCYIDKFKQENDSLTVQHLNNFVKELDRLESMKKKLIRSLIEDSWARIKDLWNLMHFNDNERTEFTILYENMVSTSSSLEENEKVLDLCEKQIRVLEKKYALVKPMLELVDEFKVLHKERLQLEESSKDSSRLLSRNSHKILLQEEKARKRVTRHFPSVIYQLKMKLVQYVEEFREDFLVDGRPFLEIVNEEQEQLHSKYPRMRFTSGARKPLLRSKSLPIRYSIQKKSKLVRGANSSISKSFAEKTPLRSTENVNVIRAKPDGSTQAPNNKIVNFPSLPRTIQGTQVVSPQKKAEKAYSASLLDKSSPTKIPALTRASSHIILRSPERKEDNGTSSKYTQLSALSTHKLNKRTLIPILSTHINTFPLNQEDKENNCTLESPAIITKKYRQQLLSSPIKGNGQPIYATTEGEDTKASSTIEDIKVNTMAGDESSMMEDKNFTEWKRLQLAKLNDSSIRSGNELTTRINWEHDVF</sequence>
<dbReference type="OMA" id="KRITRHF"/>
<evidence type="ECO:0000256" key="1">
    <source>
        <dbReference type="SAM" id="MobiDB-lite"/>
    </source>
</evidence>
<dbReference type="GO" id="GO:1990023">
    <property type="term" value="C:mitotic spindle midzone"/>
    <property type="evidence" value="ECO:0000318"/>
    <property type="project" value="GO_Central"/>
</dbReference>
<dbReference type="Pfam" id="PF03999">
    <property type="entry name" value="MAP65_ASE1"/>
    <property type="match status" value="1"/>
</dbReference>
<name>Q75EE4_EREGS</name>
<dbReference type="GO" id="GO:0051256">
    <property type="term" value="P:mitotic spindle midzone assembly"/>
    <property type="evidence" value="ECO:0000318"/>
    <property type="project" value="GO_Central"/>
</dbReference>